<dbReference type="EMBL" id="BALE01000041">
    <property type="protein sequence ID" value="GAN55281.1"/>
    <property type="molecule type" value="Genomic_DNA"/>
</dbReference>
<dbReference type="STRING" id="1231623.Tasa_041_076"/>
<name>A0A0D6MPC7_9PROT</name>
<dbReference type="OrthoDB" id="7227774at2"/>
<organism evidence="1 2">
    <name type="scientific">Tanticharoenia sakaeratensis NBRC 103193</name>
    <dbReference type="NCBI Taxonomy" id="1231623"/>
    <lineage>
        <taxon>Bacteria</taxon>
        <taxon>Pseudomonadati</taxon>
        <taxon>Pseudomonadota</taxon>
        <taxon>Alphaproteobacteria</taxon>
        <taxon>Acetobacterales</taxon>
        <taxon>Acetobacteraceae</taxon>
        <taxon>Tanticharoenia</taxon>
    </lineage>
</organism>
<comment type="caution">
    <text evidence="1">The sequence shown here is derived from an EMBL/GenBank/DDBJ whole genome shotgun (WGS) entry which is preliminary data.</text>
</comment>
<reference evidence="1 2" key="1">
    <citation type="submission" date="2012-10" db="EMBL/GenBank/DDBJ databases">
        <title>Genome sequencing of Tanticharoenia sakaeratensis NBRC 103193.</title>
        <authorList>
            <person name="Azuma Y."/>
            <person name="Hadano H."/>
            <person name="Hirakawa H."/>
            <person name="Matsushita K."/>
        </authorList>
    </citation>
    <scope>NUCLEOTIDE SEQUENCE [LARGE SCALE GENOMIC DNA]</scope>
    <source>
        <strain evidence="1 2">NBRC 103193</strain>
    </source>
</reference>
<dbReference type="RefSeq" id="WP_048850291.1">
    <property type="nucleotide sequence ID" value="NZ_BALE01000041.1"/>
</dbReference>
<dbReference type="Gene3D" id="2.60.120.200">
    <property type="match status" value="1"/>
</dbReference>
<protein>
    <submittedName>
        <fullName evidence="1">Uncharacterized protein</fullName>
    </submittedName>
</protein>
<sequence length="248" mass="25728">MSLRITTPTSFADNNIGWKAPVSAQPAFASFFNGTLANLAPGGTAMTALTGAKLPQLNAGTLGSVLPSATIQTGTYCANLNVPQTSQMTIMALINAPAPTQQEPLVATYGQDGARTLAWAPTKNPGTQMHAFVETAASNSLFADLNDGNFGNWMLACLTLDVSTTTGVVINADLTNGLSTDTSQAITADTGSGPSLVLGNYGLTPTSPDTYATQIAFLGIWDSVLASADQQTMRAFLQNYTAQYGQTC</sequence>
<evidence type="ECO:0000313" key="2">
    <source>
        <dbReference type="Proteomes" id="UP000032679"/>
    </source>
</evidence>
<dbReference type="Proteomes" id="UP000032679">
    <property type="component" value="Unassembled WGS sequence"/>
</dbReference>
<accession>A0A0D6MPC7</accession>
<dbReference type="AlphaFoldDB" id="A0A0D6MPC7"/>
<evidence type="ECO:0000313" key="1">
    <source>
        <dbReference type="EMBL" id="GAN55281.1"/>
    </source>
</evidence>
<keyword evidence="2" id="KW-1185">Reference proteome</keyword>
<gene>
    <name evidence="1" type="ORF">Tasa_041_076</name>
</gene>
<proteinExistence type="predicted"/>